<feature type="binding site" evidence="7 8">
    <location>
        <position position="108"/>
    </location>
    <ligand>
        <name>S-adenosyl-L-methionine</name>
        <dbReference type="ChEBI" id="CHEBI:59789"/>
    </ligand>
</feature>
<dbReference type="HAMAP" id="MF_00607">
    <property type="entry name" value="16SrRNA_methyltr_A"/>
    <property type="match status" value="1"/>
</dbReference>
<name>D2Z4K5_9BACT</name>
<dbReference type="NCBIfam" id="TIGR00755">
    <property type="entry name" value="ksgA"/>
    <property type="match status" value="1"/>
</dbReference>
<comment type="similarity">
    <text evidence="7">Belongs to the class I-like SAM-binding methyltransferase superfamily. rRNA adenine N(6)-methyltransferase family. RsmA subfamily.</text>
</comment>
<dbReference type="InterPro" id="IPR029063">
    <property type="entry name" value="SAM-dependent_MTases_sf"/>
</dbReference>
<keyword evidence="6 7" id="KW-0694">RNA-binding</keyword>
<dbReference type="InterPro" id="IPR011530">
    <property type="entry name" value="rRNA_adenine_dimethylase"/>
</dbReference>
<keyword evidence="4 7" id="KW-0808">Transferase</keyword>
<feature type="binding site" evidence="7 8">
    <location>
        <position position="16"/>
    </location>
    <ligand>
        <name>S-adenosyl-L-methionine</name>
        <dbReference type="ChEBI" id="CHEBI:59789"/>
    </ligand>
</feature>
<comment type="caution">
    <text evidence="10">The sequence shown here is derived from an EMBL/GenBank/DDBJ whole genome shotgun (WGS) entry which is preliminary data.</text>
</comment>
<dbReference type="InterPro" id="IPR020596">
    <property type="entry name" value="rRNA_Ade_Mease_Trfase_CS"/>
</dbReference>
<evidence type="ECO:0000256" key="4">
    <source>
        <dbReference type="ARBA" id="ARBA00022679"/>
    </source>
</evidence>
<gene>
    <name evidence="7" type="primary">rsmA</name>
    <name evidence="7" type="synonym">ksgA</name>
    <name evidence="10" type="ORF">Dpep_2327</name>
</gene>
<keyword evidence="3 7" id="KW-0489">Methyltransferase</keyword>
<evidence type="ECO:0000313" key="10">
    <source>
        <dbReference type="EMBL" id="EFC92349.1"/>
    </source>
</evidence>
<proteinExistence type="inferred from homology"/>
<dbReference type="GO" id="GO:0003723">
    <property type="term" value="F:RNA binding"/>
    <property type="evidence" value="ECO:0007669"/>
    <property type="project" value="UniProtKB-UniRule"/>
</dbReference>
<dbReference type="PANTHER" id="PTHR11727">
    <property type="entry name" value="DIMETHYLADENOSINE TRANSFERASE"/>
    <property type="match status" value="1"/>
</dbReference>
<dbReference type="GO" id="GO:0005829">
    <property type="term" value="C:cytosol"/>
    <property type="evidence" value="ECO:0007669"/>
    <property type="project" value="TreeGrafter"/>
</dbReference>
<accession>D2Z4K5</accession>
<dbReference type="CDD" id="cd02440">
    <property type="entry name" value="AdoMet_MTases"/>
    <property type="match status" value="1"/>
</dbReference>
<feature type="binding site" evidence="7 8">
    <location>
        <position position="65"/>
    </location>
    <ligand>
        <name>S-adenosyl-L-methionine</name>
        <dbReference type="ChEBI" id="CHEBI:59789"/>
    </ligand>
</feature>
<evidence type="ECO:0000256" key="3">
    <source>
        <dbReference type="ARBA" id="ARBA00022603"/>
    </source>
</evidence>
<keyword evidence="11" id="KW-1185">Reference proteome</keyword>
<dbReference type="InterPro" id="IPR001737">
    <property type="entry name" value="KsgA/Erm"/>
</dbReference>
<evidence type="ECO:0000256" key="1">
    <source>
        <dbReference type="ARBA" id="ARBA00022490"/>
    </source>
</evidence>
<comment type="function">
    <text evidence="7">Specifically dimethylates two adjacent adenosines (A1518 and A1519) in the loop of a conserved hairpin near the 3'-end of 16S rRNA in the 30S particle. May play a critical role in biogenesis of 30S subunits.</text>
</comment>
<dbReference type="OrthoDB" id="9814755at2"/>
<dbReference type="PROSITE" id="PS51689">
    <property type="entry name" value="SAM_RNA_A_N6_MT"/>
    <property type="match status" value="1"/>
</dbReference>
<evidence type="ECO:0000313" key="11">
    <source>
        <dbReference type="Proteomes" id="UP000006427"/>
    </source>
</evidence>
<evidence type="ECO:0000256" key="6">
    <source>
        <dbReference type="ARBA" id="ARBA00022884"/>
    </source>
</evidence>
<evidence type="ECO:0000256" key="7">
    <source>
        <dbReference type="HAMAP-Rule" id="MF_00607"/>
    </source>
</evidence>
<feature type="domain" description="Ribosomal RNA adenine methylase transferase N-terminal" evidence="9">
    <location>
        <begin position="23"/>
        <end position="195"/>
    </location>
</feature>
<dbReference type="RefSeq" id="WP_005662340.1">
    <property type="nucleotide sequence ID" value="NZ_ABTR02000001.1"/>
</dbReference>
<feature type="binding site" evidence="7 8">
    <location>
        <position position="18"/>
    </location>
    <ligand>
        <name>S-adenosyl-L-methionine</name>
        <dbReference type="ChEBI" id="CHEBI:59789"/>
    </ligand>
</feature>
<dbReference type="InterPro" id="IPR023165">
    <property type="entry name" value="rRNA_Ade_diMease-like_C"/>
</dbReference>
<reference evidence="10 11" key="1">
    <citation type="journal article" date="2010" name="Stand. Genomic Sci.">
        <title>Permanent draft genome sequence of Dethiosulfovibrio peptidovorans type strain (SEBR 4207).</title>
        <authorList>
            <person name="Labutti K."/>
            <person name="Mayilraj S."/>
            <person name="Clum A."/>
            <person name="Lucas S."/>
            <person name="Glavina Del Rio T."/>
            <person name="Nolan M."/>
            <person name="Tice H."/>
            <person name="Cheng J.F."/>
            <person name="Pitluck S."/>
            <person name="Liolios K."/>
            <person name="Ivanova N."/>
            <person name="Mavromatis K."/>
            <person name="Mikhailova N."/>
            <person name="Pati A."/>
            <person name="Goodwin L."/>
            <person name="Chen A."/>
            <person name="Palaniappan K."/>
            <person name="Land M."/>
            <person name="Hauser L."/>
            <person name="Chang Y.J."/>
            <person name="Jeffries C.D."/>
            <person name="Rohde M."/>
            <person name="Spring S."/>
            <person name="Goker M."/>
            <person name="Woyke T."/>
            <person name="Bristow J."/>
            <person name="Eisen J.A."/>
            <person name="Markowitz V."/>
            <person name="Hugenholtz P."/>
            <person name="Kyrpides N.C."/>
            <person name="Klenk H.P."/>
            <person name="Lapidus A."/>
        </authorList>
    </citation>
    <scope>NUCLEOTIDE SEQUENCE [LARGE SCALE GENOMIC DNA]</scope>
    <source>
        <strain evidence="10 11">DSM 11002</strain>
    </source>
</reference>
<keyword evidence="1 7" id="KW-0963">Cytoplasm</keyword>
<evidence type="ECO:0000259" key="9">
    <source>
        <dbReference type="SMART" id="SM00650"/>
    </source>
</evidence>
<dbReference type="AlphaFoldDB" id="D2Z4K5"/>
<dbReference type="PROSITE" id="PS01131">
    <property type="entry name" value="RRNA_A_DIMETH"/>
    <property type="match status" value="1"/>
</dbReference>
<sequence length="268" mass="30296">MRDAPSFTPKTSLGQNFLINRDIVRRTVERADITKKDVILEIGPGQGVLTREILSSPCSHLHSIEIDRRLEPFLKDIEEDDRFSLHWGDGVKFPYGELRPVPSKVVANIPYHVTTPLIWSILEKLAPSGLSYMILMVQKEAADRLVAQACTKERYPLGITLAAMGSAKTYMKVSPGSFRPIPKVSSALVELTIERRRDLPSDNLWRKVLKAGFSQRRKKLANNLVSLGIKKEEILDLMDRSGIPSEARAETLSVYQWLEFVESLRQTV</sequence>
<dbReference type="InterPro" id="IPR020598">
    <property type="entry name" value="rRNA_Ade_methylase_Trfase_N"/>
</dbReference>
<dbReference type="EMBL" id="ABTR02000001">
    <property type="protein sequence ID" value="EFC92349.1"/>
    <property type="molecule type" value="Genomic_DNA"/>
</dbReference>
<feature type="binding site" evidence="7 8">
    <location>
        <position position="89"/>
    </location>
    <ligand>
        <name>S-adenosyl-L-methionine</name>
        <dbReference type="ChEBI" id="CHEBI:59789"/>
    </ligand>
</feature>
<comment type="subcellular location">
    <subcellularLocation>
        <location evidence="7">Cytoplasm</location>
    </subcellularLocation>
</comment>
<dbReference type="GO" id="GO:0052908">
    <property type="term" value="F:16S rRNA (adenine(1518)-N(6)/adenine(1519)-N(6))-dimethyltransferase activity"/>
    <property type="evidence" value="ECO:0007669"/>
    <property type="project" value="UniProtKB-EC"/>
</dbReference>
<evidence type="ECO:0000256" key="2">
    <source>
        <dbReference type="ARBA" id="ARBA00022552"/>
    </source>
</evidence>
<dbReference type="Gene3D" id="3.40.50.150">
    <property type="entry name" value="Vaccinia Virus protein VP39"/>
    <property type="match status" value="1"/>
</dbReference>
<dbReference type="SMART" id="SM00650">
    <property type="entry name" value="rADc"/>
    <property type="match status" value="1"/>
</dbReference>
<dbReference type="STRING" id="469381.Dpep_2327"/>
<dbReference type="eggNOG" id="COG0030">
    <property type="taxonomic scope" value="Bacteria"/>
</dbReference>
<dbReference type="Pfam" id="PF00398">
    <property type="entry name" value="RrnaAD"/>
    <property type="match status" value="1"/>
</dbReference>
<dbReference type="SUPFAM" id="SSF53335">
    <property type="entry name" value="S-adenosyl-L-methionine-dependent methyltransferases"/>
    <property type="match status" value="1"/>
</dbReference>
<dbReference type="EC" id="2.1.1.182" evidence="7"/>
<dbReference type="Gene3D" id="1.10.8.100">
    <property type="entry name" value="Ribosomal RNA adenine dimethylase-like, domain 2"/>
    <property type="match status" value="1"/>
</dbReference>
<dbReference type="Proteomes" id="UP000006427">
    <property type="component" value="Unassembled WGS sequence"/>
</dbReference>
<organism evidence="10 11">
    <name type="scientific">Dethiosulfovibrio peptidovorans DSM 11002</name>
    <dbReference type="NCBI Taxonomy" id="469381"/>
    <lineage>
        <taxon>Bacteria</taxon>
        <taxon>Thermotogati</taxon>
        <taxon>Synergistota</taxon>
        <taxon>Synergistia</taxon>
        <taxon>Synergistales</taxon>
        <taxon>Dethiosulfovibrionaceae</taxon>
        <taxon>Dethiosulfovibrio</taxon>
    </lineage>
</organism>
<evidence type="ECO:0000256" key="5">
    <source>
        <dbReference type="ARBA" id="ARBA00022691"/>
    </source>
</evidence>
<keyword evidence="2 7" id="KW-0698">rRNA processing</keyword>
<dbReference type="PaxDb" id="469381-Dpep_2327"/>
<comment type="catalytic activity">
    <reaction evidence="7">
        <text>adenosine(1518)/adenosine(1519) in 16S rRNA + 4 S-adenosyl-L-methionine = N(6)-dimethyladenosine(1518)/N(6)-dimethyladenosine(1519) in 16S rRNA + 4 S-adenosyl-L-homocysteine + 4 H(+)</text>
        <dbReference type="Rhea" id="RHEA:19609"/>
        <dbReference type="Rhea" id="RHEA-COMP:10232"/>
        <dbReference type="Rhea" id="RHEA-COMP:10233"/>
        <dbReference type="ChEBI" id="CHEBI:15378"/>
        <dbReference type="ChEBI" id="CHEBI:57856"/>
        <dbReference type="ChEBI" id="CHEBI:59789"/>
        <dbReference type="ChEBI" id="CHEBI:74411"/>
        <dbReference type="ChEBI" id="CHEBI:74493"/>
        <dbReference type="EC" id="2.1.1.182"/>
    </reaction>
</comment>
<keyword evidence="5 7" id="KW-0949">S-adenosyl-L-methionine</keyword>
<feature type="binding site" evidence="7 8">
    <location>
        <position position="43"/>
    </location>
    <ligand>
        <name>S-adenosyl-L-methionine</name>
        <dbReference type="ChEBI" id="CHEBI:59789"/>
    </ligand>
</feature>
<evidence type="ECO:0000256" key="8">
    <source>
        <dbReference type="PROSITE-ProRule" id="PRU01026"/>
    </source>
</evidence>
<dbReference type="PANTHER" id="PTHR11727:SF7">
    <property type="entry name" value="DIMETHYLADENOSINE TRANSFERASE-RELATED"/>
    <property type="match status" value="1"/>
</dbReference>
<protein>
    <recommendedName>
        <fullName evidence="7">Ribosomal RNA small subunit methyltransferase A</fullName>
        <ecNumber evidence="7">2.1.1.182</ecNumber>
    </recommendedName>
    <alternativeName>
        <fullName evidence="7">16S rRNA (adenine(1518)-N(6)/adenine(1519)-N(6))-dimethyltransferase</fullName>
    </alternativeName>
    <alternativeName>
        <fullName evidence="7">16S rRNA dimethyladenosine transferase</fullName>
    </alternativeName>
    <alternativeName>
        <fullName evidence="7">16S rRNA dimethylase</fullName>
    </alternativeName>
    <alternativeName>
        <fullName evidence="7">S-adenosylmethionine-6-N', N'-adenosyl(rRNA) dimethyltransferase</fullName>
    </alternativeName>
</protein>